<organism evidence="2 3">
    <name type="scientific">Meloidogyne enterolobii</name>
    <name type="common">Root-knot nematode worm</name>
    <name type="synonym">Meloidogyne mayaguensis</name>
    <dbReference type="NCBI Taxonomy" id="390850"/>
    <lineage>
        <taxon>Eukaryota</taxon>
        <taxon>Metazoa</taxon>
        <taxon>Ecdysozoa</taxon>
        <taxon>Nematoda</taxon>
        <taxon>Chromadorea</taxon>
        <taxon>Rhabditida</taxon>
        <taxon>Tylenchina</taxon>
        <taxon>Tylenchomorpha</taxon>
        <taxon>Tylenchoidea</taxon>
        <taxon>Meloidogynidae</taxon>
        <taxon>Meloidogyninae</taxon>
        <taxon>Meloidogyne</taxon>
    </lineage>
</organism>
<dbReference type="Proteomes" id="UP000580250">
    <property type="component" value="Unassembled WGS sequence"/>
</dbReference>
<comment type="caution">
    <text evidence="2">The sequence shown here is derived from an EMBL/GenBank/DDBJ whole genome shotgun (WGS) entry which is preliminary data.</text>
</comment>
<evidence type="ECO:0000313" key="2">
    <source>
        <dbReference type="EMBL" id="CAD2174895.1"/>
    </source>
</evidence>
<keyword evidence="1" id="KW-0812">Transmembrane</keyword>
<protein>
    <submittedName>
        <fullName evidence="2">Uncharacterized protein</fullName>
    </submittedName>
</protein>
<sequence>MSALFFLVHTNKSIRNLVRASKYYWQNYALLICKLFVQLIGCSVPLILLNFFRFLLIFMCLSKNFLIKNINF</sequence>
<evidence type="ECO:0000313" key="3">
    <source>
        <dbReference type="Proteomes" id="UP000580250"/>
    </source>
</evidence>
<keyword evidence="1" id="KW-0472">Membrane</keyword>
<gene>
    <name evidence="2" type="ORF">MENT_LOCUS26592</name>
</gene>
<name>A0A6V7VIV6_MELEN</name>
<keyword evidence="1" id="KW-1133">Transmembrane helix</keyword>
<dbReference type="AlphaFoldDB" id="A0A6V7VIV6"/>
<proteinExistence type="predicted"/>
<dbReference type="EMBL" id="CAJEWN010000244">
    <property type="protein sequence ID" value="CAD2174895.1"/>
    <property type="molecule type" value="Genomic_DNA"/>
</dbReference>
<feature type="transmembrane region" description="Helical" evidence="1">
    <location>
        <begin position="36"/>
        <end position="61"/>
    </location>
</feature>
<accession>A0A6V7VIV6</accession>
<evidence type="ECO:0000256" key="1">
    <source>
        <dbReference type="SAM" id="Phobius"/>
    </source>
</evidence>
<reference evidence="2 3" key="1">
    <citation type="submission" date="2020-08" db="EMBL/GenBank/DDBJ databases">
        <authorList>
            <person name="Koutsovoulos G."/>
            <person name="Danchin GJ E."/>
        </authorList>
    </citation>
    <scope>NUCLEOTIDE SEQUENCE [LARGE SCALE GENOMIC DNA]</scope>
</reference>